<organism evidence="1 2">
    <name type="scientific">Brassica cretica</name>
    <name type="common">Mustard</name>
    <dbReference type="NCBI Taxonomy" id="69181"/>
    <lineage>
        <taxon>Eukaryota</taxon>
        <taxon>Viridiplantae</taxon>
        <taxon>Streptophyta</taxon>
        <taxon>Embryophyta</taxon>
        <taxon>Tracheophyta</taxon>
        <taxon>Spermatophyta</taxon>
        <taxon>Magnoliopsida</taxon>
        <taxon>eudicotyledons</taxon>
        <taxon>Gunneridae</taxon>
        <taxon>Pentapetalae</taxon>
        <taxon>rosids</taxon>
        <taxon>malvids</taxon>
        <taxon>Brassicales</taxon>
        <taxon>Brassicaceae</taxon>
        <taxon>Brassiceae</taxon>
        <taxon>Brassica</taxon>
    </lineage>
</organism>
<evidence type="ECO:0000313" key="2">
    <source>
        <dbReference type="Proteomes" id="UP000266723"/>
    </source>
</evidence>
<protein>
    <submittedName>
        <fullName evidence="1">Uncharacterized protein</fullName>
    </submittedName>
</protein>
<sequence length="105" mass="11807">MHVYRTIANPKSRVEIVCVEQVVGVYACQAMITLMNAMWSCEKQASEASYLHLCRVLKWPDRGNPYHALHFFFNITSGGELGYVTVDGALERSRSLEPDLVGDDV</sequence>
<reference evidence="1 2" key="1">
    <citation type="journal article" date="2020" name="BMC Genomics">
        <title>Intraspecific diversification of the crop wild relative Brassica cretica Lam. using demographic model selection.</title>
        <authorList>
            <person name="Kioukis A."/>
            <person name="Michalopoulou V.A."/>
            <person name="Briers L."/>
            <person name="Pirintsos S."/>
            <person name="Studholme D.J."/>
            <person name="Pavlidis P."/>
            <person name="Sarris P.F."/>
        </authorList>
    </citation>
    <scope>NUCLEOTIDE SEQUENCE [LARGE SCALE GENOMIC DNA]</scope>
    <source>
        <strain evidence="2">cv. PFS-1207/04</strain>
    </source>
</reference>
<dbReference type="EMBL" id="QGKV02000832">
    <property type="protein sequence ID" value="KAF3548049.1"/>
    <property type="molecule type" value="Genomic_DNA"/>
</dbReference>
<proteinExistence type="predicted"/>
<accession>A0ABQ7C7P4</accession>
<keyword evidence="2" id="KW-1185">Reference proteome</keyword>
<comment type="caution">
    <text evidence="1">The sequence shown here is derived from an EMBL/GenBank/DDBJ whole genome shotgun (WGS) entry which is preliminary data.</text>
</comment>
<name>A0ABQ7C7P4_BRACR</name>
<evidence type="ECO:0000313" key="1">
    <source>
        <dbReference type="EMBL" id="KAF3548049.1"/>
    </source>
</evidence>
<gene>
    <name evidence="1" type="ORF">DY000_02009814</name>
</gene>
<dbReference type="Proteomes" id="UP000266723">
    <property type="component" value="Unassembled WGS sequence"/>
</dbReference>